<gene>
    <name evidence="2" type="ORF">DEA37_0005812</name>
</gene>
<organism evidence="2 3">
    <name type="scientific">Paragonimus westermani</name>
    <dbReference type="NCBI Taxonomy" id="34504"/>
    <lineage>
        <taxon>Eukaryota</taxon>
        <taxon>Metazoa</taxon>
        <taxon>Spiralia</taxon>
        <taxon>Lophotrochozoa</taxon>
        <taxon>Platyhelminthes</taxon>
        <taxon>Trematoda</taxon>
        <taxon>Digenea</taxon>
        <taxon>Plagiorchiida</taxon>
        <taxon>Troglotremata</taxon>
        <taxon>Troglotrematidae</taxon>
        <taxon>Paragonimus</taxon>
    </lineage>
</organism>
<accession>A0A5J4NHC3</accession>
<keyword evidence="3" id="KW-1185">Reference proteome</keyword>
<protein>
    <submittedName>
        <fullName evidence="2">Uncharacterized protein</fullName>
    </submittedName>
</protein>
<proteinExistence type="predicted"/>
<dbReference type="Proteomes" id="UP000324629">
    <property type="component" value="Unassembled WGS sequence"/>
</dbReference>
<evidence type="ECO:0000313" key="2">
    <source>
        <dbReference type="EMBL" id="KAA3674834.1"/>
    </source>
</evidence>
<comment type="caution">
    <text evidence="2">The sequence shown here is derived from an EMBL/GenBank/DDBJ whole genome shotgun (WGS) entry which is preliminary data.</text>
</comment>
<evidence type="ECO:0000256" key="1">
    <source>
        <dbReference type="SAM" id="MobiDB-lite"/>
    </source>
</evidence>
<evidence type="ECO:0000313" key="3">
    <source>
        <dbReference type="Proteomes" id="UP000324629"/>
    </source>
</evidence>
<dbReference type="AlphaFoldDB" id="A0A5J4NHC3"/>
<reference evidence="2 3" key="1">
    <citation type="journal article" date="2019" name="Gigascience">
        <title>Whole-genome sequence of the oriental lung fluke Paragonimus westermani.</title>
        <authorList>
            <person name="Oey H."/>
            <person name="Zakrzewski M."/>
            <person name="Narain K."/>
            <person name="Devi K.R."/>
            <person name="Agatsuma T."/>
            <person name="Nawaratna S."/>
            <person name="Gobert G.N."/>
            <person name="Jones M.K."/>
            <person name="Ragan M.A."/>
            <person name="McManus D.P."/>
            <person name="Krause L."/>
        </authorList>
    </citation>
    <scope>NUCLEOTIDE SEQUENCE [LARGE SCALE GENOMIC DNA]</scope>
    <source>
        <strain evidence="2 3">IND2009</strain>
    </source>
</reference>
<feature type="region of interest" description="Disordered" evidence="1">
    <location>
        <begin position="123"/>
        <end position="142"/>
    </location>
</feature>
<dbReference type="EMBL" id="QNGE01002882">
    <property type="protein sequence ID" value="KAA3674834.1"/>
    <property type="molecule type" value="Genomic_DNA"/>
</dbReference>
<feature type="region of interest" description="Disordered" evidence="1">
    <location>
        <begin position="404"/>
        <end position="426"/>
    </location>
</feature>
<name>A0A5J4NHC3_9TREM</name>
<sequence length="485" mass="53818">MNTLLGSVEEIGKNNIIPPPLLTNLSGLLPLRHVKEFKAAKEMEQQQQCQQKLRQQQQALTEAMLKYTNKQPNPCRGPTAFSLFGQTMSSAQPNQTNPFRQLVSGGVLGATVLAMASKEKSSVKDNGYAERSQKPCDTSKIQHAQDDVVSSTGTVGGKREVQDALVTNVRSDLSLNSEFQPSVTVGKESEKLKQRSVTTLNKIPNLFNRFQSRLTRAVTLTNSPEVKGNQVKYLPKPSIERLPGNFSAPGLSRYTTEDNVAWSRESDNQTQVELDSANFIQIASHKTSVTDDQAGSIAAHRSPLVGSMTIEESGSSRSKRYFTSSEPIESTVYTQYANHKDQPTSYVNSRVRRRRENFQKGRSSAFTWICADTIGETMEIPHDEEVPLMLPSSALHGTRSVEIRDEDQPPAENAPKPTDNVKVEQNNTVNFRAEPKLLVPSVRTVYANEALFTDSVDHVKSCDIPSVCVEDQSDSNEEYPISQRR</sequence>
<feature type="compositionally biased region" description="Basic and acidic residues" evidence="1">
    <location>
        <begin position="123"/>
        <end position="134"/>
    </location>
</feature>